<protein>
    <submittedName>
        <fullName evidence="2">Uncharacterized protein</fullName>
    </submittedName>
</protein>
<evidence type="ECO:0000313" key="2">
    <source>
        <dbReference type="EMBL" id="KIP02752.1"/>
    </source>
</evidence>
<proteinExistence type="predicted"/>
<dbReference type="AlphaFoldDB" id="A0A0C3S0Y5"/>
<sequence length="314" mass="33874">MASLAYPPHSSPHSAPVQTSHVLNTKQRIRLVRSTRKLGAVLGATPQVADNEDLYSLGAPLTSFPSCSSSSSRSSTPDLSRGYKRHASVSEHPTRAQGVVYTYPPNANPPASLAVAPPTRSTSLTALPRKPSMKFRTSKDKPRALEAIPRPLVLHLAAVPKALASPAPSASSTLRVPDTPTPASTPTSPVFPSAAETRRKRMAKLTRTLGEIIPPHLVFGAGKHGGKRDGFAEDDEEEGKEYDDADLAPLAGPLSKTRPRRSMSVDFASHAPEGTLPAARSSRVWVTGNKTWRGEWNRKDIREVQQQLRSLKAR</sequence>
<dbReference type="HOGENOM" id="CLU_057550_0_0_1"/>
<dbReference type="EMBL" id="KN840655">
    <property type="protein sequence ID" value="KIP02752.1"/>
    <property type="molecule type" value="Genomic_DNA"/>
</dbReference>
<gene>
    <name evidence="2" type="ORF">PHLGIDRAFT_26436</name>
</gene>
<reference evidence="2 3" key="1">
    <citation type="journal article" date="2014" name="PLoS Genet.">
        <title>Analysis of the Phlebiopsis gigantea genome, transcriptome and secretome provides insight into its pioneer colonization strategies of wood.</title>
        <authorList>
            <person name="Hori C."/>
            <person name="Ishida T."/>
            <person name="Igarashi K."/>
            <person name="Samejima M."/>
            <person name="Suzuki H."/>
            <person name="Master E."/>
            <person name="Ferreira P."/>
            <person name="Ruiz-Duenas F.J."/>
            <person name="Held B."/>
            <person name="Canessa P."/>
            <person name="Larrondo L.F."/>
            <person name="Schmoll M."/>
            <person name="Druzhinina I.S."/>
            <person name="Kubicek C.P."/>
            <person name="Gaskell J.A."/>
            <person name="Kersten P."/>
            <person name="St John F."/>
            <person name="Glasner J."/>
            <person name="Sabat G."/>
            <person name="Splinter BonDurant S."/>
            <person name="Syed K."/>
            <person name="Yadav J."/>
            <person name="Mgbeahuruike A.C."/>
            <person name="Kovalchuk A."/>
            <person name="Asiegbu F.O."/>
            <person name="Lackner G."/>
            <person name="Hoffmeister D."/>
            <person name="Rencoret J."/>
            <person name="Gutierrez A."/>
            <person name="Sun H."/>
            <person name="Lindquist E."/>
            <person name="Barry K."/>
            <person name="Riley R."/>
            <person name="Grigoriev I.V."/>
            <person name="Henrissat B."/>
            <person name="Kues U."/>
            <person name="Berka R.M."/>
            <person name="Martinez A.T."/>
            <person name="Covert S.F."/>
            <person name="Blanchette R.A."/>
            <person name="Cullen D."/>
        </authorList>
    </citation>
    <scope>NUCLEOTIDE SEQUENCE [LARGE SCALE GENOMIC DNA]</scope>
    <source>
        <strain evidence="2 3">11061_1 CR5-6</strain>
    </source>
</reference>
<organism evidence="2 3">
    <name type="scientific">Phlebiopsis gigantea (strain 11061_1 CR5-6)</name>
    <name type="common">White-rot fungus</name>
    <name type="synonym">Peniophora gigantea</name>
    <dbReference type="NCBI Taxonomy" id="745531"/>
    <lineage>
        <taxon>Eukaryota</taxon>
        <taxon>Fungi</taxon>
        <taxon>Dikarya</taxon>
        <taxon>Basidiomycota</taxon>
        <taxon>Agaricomycotina</taxon>
        <taxon>Agaricomycetes</taxon>
        <taxon>Polyporales</taxon>
        <taxon>Phanerochaetaceae</taxon>
        <taxon>Phlebiopsis</taxon>
    </lineage>
</organism>
<feature type="compositionally biased region" description="Low complexity" evidence="1">
    <location>
        <begin position="1"/>
        <end position="16"/>
    </location>
</feature>
<feature type="compositionally biased region" description="Low complexity" evidence="1">
    <location>
        <begin position="165"/>
        <end position="195"/>
    </location>
</feature>
<accession>A0A0C3S0Y5</accession>
<feature type="compositionally biased region" description="Low complexity" evidence="1">
    <location>
        <begin position="63"/>
        <end position="80"/>
    </location>
</feature>
<feature type="region of interest" description="Disordered" evidence="1">
    <location>
        <begin position="220"/>
        <end position="280"/>
    </location>
</feature>
<feature type="region of interest" description="Disordered" evidence="1">
    <location>
        <begin position="165"/>
        <end position="197"/>
    </location>
</feature>
<evidence type="ECO:0000256" key="1">
    <source>
        <dbReference type="SAM" id="MobiDB-lite"/>
    </source>
</evidence>
<dbReference type="Proteomes" id="UP000053257">
    <property type="component" value="Unassembled WGS sequence"/>
</dbReference>
<name>A0A0C3S0Y5_PHLG1</name>
<feature type="region of interest" description="Disordered" evidence="1">
    <location>
        <begin position="63"/>
        <end position="95"/>
    </location>
</feature>
<feature type="compositionally biased region" description="Acidic residues" evidence="1">
    <location>
        <begin position="232"/>
        <end position="246"/>
    </location>
</feature>
<feature type="region of interest" description="Disordered" evidence="1">
    <location>
        <begin position="1"/>
        <end position="22"/>
    </location>
</feature>
<dbReference type="OrthoDB" id="3215907at2759"/>
<evidence type="ECO:0000313" key="3">
    <source>
        <dbReference type="Proteomes" id="UP000053257"/>
    </source>
</evidence>
<keyword evidence="3" id="KW-1185">Reference proteome</keyword>